<name>A0ABV2XPZ6_9ACTN</name>
<evidence type="ECO:0000256" key="1">
    <source>
        <dbReference type="SAM" id="Phobius"/>
    </source>
</evidence>
<sequence>MVDDTGLRRGSTITVWQDTHGALTPEPADPAEAAAEAVFFGVAAALALSGLALGAGALARWRLDQRRLDQWSREWDLIGPQWSQKTG</sequence>
<keyword evidence="1" id="KW-1133">Transmembrane helix</keyword>
<comment type="caution">
    <text evidence="2">The sequence shown here is derived from an EMBL/GenBank/DDBJ whole genome shotgun (WGS) entry which is preliminary data.</text>
</comment>
<dbReference type="EMBL" id="JBEYBN010000006">
    <property type="protein sequence ID" value="MEU2266067.1"/>
    <property type="molecule type" value="Genomic_DNA"/>
</dbReference>
<evidence type="ECO:0000313" key="3">
    <source>
        <dbReference type="Proteomes" id="UP001550603"/>
    </source>
</evidence>
<organism evidence="2 3">
    <name type="scientific">Streptomyces olindensis</name>
    <dbReference type="NCBI Taxonomy" id="358823"/>
    <lineage>
        <taxon>Bacteria</taxon>
        <taxon>Bacillati</taxon>
        <taxon>Actinomycetota</taxon>
        <taxon>Actinomycetes</taxon>
        <taxon>Kitasatosporales</taxon>
        <taxon>Streptomycetaceae</taxon>
        <taxon>Streptomyces</taxon>
    </lineage>
</organism>
<dbReference type="PANTHER" id="PTHR42305">
    <property type="entry name" value="MEMBRANE PROTEIN RV1733C-RELATED"/>
    <property type="match status" value="1"/>
</dbReference>
<keyword evidence="1" id="KW-0472">Membrane</keyword>
<keyword evidence="1" id="KW-0812">Transmembrane</keyword>
<dbReference type="PANTHER" id="PTHR42305:SF1">
    <property type="entry name" value="MEMBRANE PROTEIN RV1733C-RELATED"/>
    <property type="match status" value="1"/>
</dbReference>
<dbReference type="InterPro" id="IPR039708">
    <property type="entry name" value="MT1774/Rv1733c-like"/>
</dbReference>
<evidence type="ECO:0000313" key="2">
    <source>
        <dbReference type="EMBL" id="MEU2266067.1"/>
    </source>
</evidence>
<protein>
    <submittedName>
        <fullName evidence="2">Uncharacterized protein</fullName>
    </submittedName>
</protein>
<reference evidence="2 3" key="1">
    <citation type="submission" date="2024-06" db="EMBL/GenBank/DDBJ databases">
        <title>The Natural Products Discovery Center: Release of the First 8490 Sequenced Strains for Exploring Actinobacteria Biosynthetic Diversity.</title>
        <authorList>
            <person name="Kalkreuter E."/>
            <person name="Kautsar S.A."/>
            <person name="Yang D."/>
            <person name="Bader C.D."/>
            <person name="Teijaro C.N."/>
            <person name="Fluegel L."/>
            <person name="Davis C.M."/>
            <person name="Simpson J.R."/>
            <person name="Lauterbach L."/>
            <person name="Steele A.D."/>
            <person name="Gui C."/>
            <person name="Meng S."/>
            <person name="Li G."/>
            <person name="Viehrig K."/>
            <person name="Ye F."/>
            <person name="Su P."/>
            <person name="Kiefer A.F."/>
            <person name="Nichols A."/>
            <person name="Cepeda A.J."/>
            <person name="Yan W."/>
            <person name="Fan B."/>
            <person name="Jiang Y."/>
            <person name="Adhikari A."/>
            <person name="Zheng C.-J."/>
            <person name="Schuster L."/>
            <person name="Cowan T.M."/>
            <person name="Smanski M.J."/>
            <person name="Chevrette M.G."/>
            <person name="De Carvalho L.P.S."/>
            <person name="Shen B."/>
        </authorList>
    </citation>
    <scope>NUCLEOTIDE SEQUENCE [LARGE SCALE GENOMIC DNA]</scope>
    <source>
        <strain evidence="2 3">NPDC019583</strain>
    </source>
</reference>
<proteinExistence type="predicted"/>
<feature type="transmembrane region" description="Helical" evidence="1">
    <location>
        <begin position="37"/>
        <end position="59"/>
    </location>
</feature>
<dbReference type="Proteomes" id="UP001550603">
    <property type="component" value="Unassembled WGS sequence"/>
</dbReference>
<gene>
    <name evidence="2" type="ORF">ABZ568_06425</name>
</gene>
<accession>A0ABV2XPZ6</accession>
<keyword evidence="3" id="KW-1185">Reference proteome</keyword>